<dbReference type="HOGENOM" id="CLU_1196421_0_0_1"/>
<reference evidence="1 3" key="2">
    <citation type="journal article" date="2014" name="BMC Genomics">
        <title>An improved genome release (version Mt4.0) for the model legume Medicago truncatula.</title>
        <authorList>
            <person name="Tang H."/>
            <person name="Krishnakumar V."/>
            <person name="Bidwell S."/>
            <person name="Rosen B."/>
            <person name="Chan A."/>
            <person name="Zhou S."/>
            <person name="Gentzbittel L."/>
            <person name="Childs K.L."/>
            <person name="Yandell M."/>
            <person name="Gundlach H."/>
            <person name="Mayer K.F."/>
            <person name="Schwartz D.C."/>
            <person name="Town C.D."/>
        </authorList>
    </citation>
    <scope>GENOME REANNOTATION</scope>
    <source>
        <strain evidence="1">A17</strain>
        <strain evidence="2 3">cv. Jemalong A17</strain>
    </source>
</reference>
<evidence type="ECO:0000313" key="1">
    <source>
        <dbReference type="EMBL" id="KEH33509.1"/>
    </source>
</evidence>
<dbReference type="AlphaFoldDB" id="A0A072UUJ9"/>
<evidence type="ECO:0000313" key="2">
    <source>
        <dbReference type="EnsemblPlants" id="KEH33509"/>
    </source>
</evidence>
<gene>
    <name evidence="1" type="ordered locus">MTR_3g040830</name>
</gene>
<dbReference type="EnsemblPlants" id="KEH33509">
    <property type="protein sequence ID" value="KEH33509"/>
    <property type="gene ID" value="MTR_3g040830"/>
</dbReference>
<sequence length="232" mass="25919">MVNVWDGTLKTITAILPNNFECPCSESLICRCFKSKVVMHFKFNQAWTLAELLLSGLRPPQEAQFSCYKLEGRRGAAPVEMCTKARYQSKANGSTSSYFDGYDAPVCDRSHREPLHFLLLQLQIQGTQSWKRVHVFNIMARCPLMEGTGEEPEEAFWSRQGSSRAKWEVASHMSLGLGQTASLEPVVEVVVDVGVRALARTAADFCEATSEATRVRVGFGRGQSGHLRWIDL</sequence>
<dbReference type="EMBL" id="CM001219">
    <property type="protein sequence ID" value="KEH33509.1"/>
    <property type="molecule type" value="Genomic_DNA"/>
</dbReference>
<reference evidence="1 3" key="1">
    <citation type="journal article" date="2011" name="Nature">
        <title>The Medicago genome provides insight into the evolution of rhizobial symbioses.</title>
        <authorList>
            <person name="Young N.D."/>
            <person name="Debelle F."/>
            <person name="Oldroyd G.E."/>
            <person name="Geurts R."/>
            <person name="Cannon S.B."/>
            <person name="Udvardi M.K."/>
            <person name="Benedito V.A."/>
            <person name="Mayer K.F."/>
            <person name="Gouzy J."/>
            <person name="Schoof H."/>
            <person name="Van de Peer Y."/>
            <person name="Proost S."/>
            <person name="Cook D.R."/>
            <person name="Meyers B.C."/>
            <person name="Spannagl M."/>
            <person name="Cheung F."/>
            <person name="De Mita S."/>
            <person name="Krishnakumar V."/>
            <person name="Gundlach H."/>
            <person name="Zhou S."/>
            <person name="Mudge J."/>
            <person name="Bharti A.K."/>
            <person name="Murray J.D."/>
            <person name="Naoumkina M.A."/>
            <person name="Rosen B."/>
            <person name="Silverstein K.A."/>
            <person name="Tang H."/>
            <person name="Rombauts S."/>
            <person name="Zhao P.X."/>
            <person name="Zhou P."/>
            <person name="Barbe V."/>
            <person name="Bardou P."/>
            <person name="Bechner M."/>
            <person name="Bellec A."/>
            <person name="Berger A."/>
            <person name="Berges H."/>
            <person name="Bidwell S."/>
            <person name="Bisseling T."/>
            <person name="Choisne N."/>
            <person name="Couloux A."/>
            <person name="Denny R."/>
            <person name="Deshpande S."/>
            <person name="Dai X."/>
            <person name="Doyle J.J."/>
            <person name="Dudez A.M."/>
            <person name="Farmer A.D."/>
            <person name="Fouteau S."/>
            <person name="Franken C."/>
            <person name="Gibelin C."/>
            <person name="Gish J."/>
            <person name="Goldstein S."/>
            <person name="Gonzalez A.J."/>
            <person name="Green P.J."/>
            <person name="Hallab A."/>
            <person name="Hartog M."/>
            <person name="Hua A."/>
            <person name="Humphray S.J."/>
            <person name="Jeong D.H."/>
            <person name="Jing Y."/>
            <person name="Jocker A."/>
            <person name="Kenton S.M."/>
            <person name="Kim D.J."/>
            <person name="Klee K."/>
            <person name="Lai H."/>
            <person name="Lang C."/>
            <person name="Lin S."/>
            <person name="Macmil S.L."/>
            <person name="Magdelenat G."/>
            <person name="Matthews L."/>
            <person name="McCorrison J."/>
            <person name="Monaghan E.L."/>
            <person name="Mun J.H."/>
            <person name="Najar F.Z."/>
            <person name="Nicholson C."/>
            <person name="Noirot C."/>
            <person name="O'Bleness M."/>
            <person name="Paule C.R."/>
            <person name="Poulain J."/>
            <person name="Prion F."/>
            <person name="Qin B."/>
            <person name="Qu C."/>
            <person name="Retzel E.F."/>
            <person name="Riddle C."/>
            <person name="Sallet E."/>
            <person name="Samain S."/>
            <person name="Samson N."/>
            <person name="Sanders I."/>
            <person name="Saurat O."/>
            <person name="Scarpelli C."/>
            <person name="Schiex T."/>
            <person name="Segurens B."/>
            <person name="Severin A.J."/>
            <person name="Sherrier D.J."/>
            <person name="Shi R."/>
            <person name="Sims S."/>
            <person name="Singer S.R."/>
            <person name="Sinharoy S."/>
            <person name="Sterck L."/>
            <person name="Viollet A."/>
            <person name="Wang B.B."/>
            <person name="Wang K."/>
            <person name="Wang M."/>
            <person name="Wang X."/>
            <person name="Warfsmann J."/>
            <person name="Weissenbach J."/>
            <person name="White D.D."/>
            <person name="White J.D."/>
            <person name="Wiley G.B."/>
            <person name="Wincker P."/>
            <person name="Xing Y."/>
            <person name="Yang L."/>
            <person name="Yao Z."/>
            <person name="Ying F."/>
            <person name="Zhai J."/>
            <person name="Zhou L."/>
            <person name="Zuber A."/>
            <person name="Denarie J."/>
            <person name="Dixon R.A."/>
            <person name="May G.D."/>
            <person name="Schwartz D.C."/>
            <person name="Rogers J."/>
            <person name="Quetier F."/>
            <person name="Town C.D."/>
            <person name="Roe B.A."/>
        </authorList>
    </citation>
    <scope>NUCLEOTIDE SEQUENCE [LARGE SCALE GENOMIC DNA]</scope>
    <source>
        <strain evidence="1">A17</strain>
        <strain evidence="2 3">cv. Jemalong A17</strain>
    </source>
</reference>
<dbReference type="Proteomes" id="UP000002051">
    <property type="component" value="Chromosome 3"/>
</dbReference>
<organism evidence="1 3">
    <name type="scientific">Medicago truncatula</name>
    <name type="common">Barrel medic</name>
    <name type="synonym">Medicago tribuloides</name>
    <dbReference type="NCBI Taxonomy" id="3880"/>
    <lineage>
        <taxon>Eukaryota</taxon>
        <taxon>Viridiplantae</taxon>
        <taxon>Streptophyta</taxon>
        <taxon>Embryophyta</taxon>
        <taxon>Tracheophyta</taxon>
        <taxon>Spermatophyta</taxon>
        <taxon>Magnoliopsida</taxon>
        <taxon>eudicotyledons</taxon>
        <taxon>Gunneridae</taxon>
        <taxon>Pentapetalae</taxon>
        <taxon>rosids</taxon>
        <taxon>fabids</taxon>
        <taxon>Fabales</taxon>
        <taxon>Fabaceae</taxon>
        <taxon>Papilionoideae</taxon>
        <taxon>50 kb inversion clade</taxon>
        <taxon>NPAAA clade</taxon>
        <taxon>Hologalegina</taxon>
        <taxon>IRL clade</taxon>
        <taxon>Trifolieae</taxon>
        <taxon>Medicago</taxon>
    </lineage>
</organism>
<reference evidence="2" key="3">
    <citation type="submission" date="2015-04" db="UniProtKB">
        <authorList>
            <consortium name="EnsemblPlants"/>
        </authorList>
    </citation>
    <scope>IDENTIFICATION</scope>
    <source>
        <strain evidence="2">cv. Jemalong A17</strain>
    </source>
</reference>
<proteinExistence type="predicted"/>
<name>A0A072UUJ9_MEDTR</name>
<protein>
    <submittedName>
        <fullName evidence="1 2">Uncharacterized protein</fullName>
    </submittedName>
</protein>
<evidence type="ECO:0000313" key="3">
    <source>
        <dbReference type="Proteomes" id="UP000002051"/>
    </source>
</evidence>
<accession>A0A072UUJ9</accession>
<keyword evidence="3" id="KW-1185">Reference proteome</keyword>